<evidence type="ECO:0000256" key="1">
    <source>
        <dbReference type="SAM" id="Phobius"/>
    </source>
</evidence>
<dbReference type="Proteomes" id="UP000326565">
    <property type="component" value="Unassembled WGS sequence"/>
</dbReference>
<dbReference type="EMBL" id="ML732419">
    <property type="protein sequence ID" value="KAB8068056.1"/>
    <property type="molecule type" value="Genomic_DNA"/>
</dbReference>
<accession>A0A5N5WHV6</accession>
<keyword evidence="1" id="KW-0812">Transmembrane</keyword>
<evidence type="ECO:0000313" key="3">
    <source>
        <dbReference type="Proteomes" id="UP000326565"/>
    </source>
</evidence>
<protein>
    <submittedName>
        <fullName evidence="2">Uncharacterized protein</fullName>
    </submittedName>
</protein>
<feature type="transmembrane region" description="Helical" evidence="1">
    <location>
        <begin position="94"/>
        <end position="127"/>
    </location>
</feature>
<keyword evidence="3" id="KW-1185">Reference proteome</keyword>
<dbReference type="AlphaFoldDB" id="A0A5N5WHV6"/>
<evidence type="ECO:0000313" key="2">
    <source>
        <dbReference type="EMBL" id="KAB8068056.1"/>
    </source>
</evidence>
<feature type="transmembrane region" description="Helical" evidence="1">
    <location>
        <begin position="21"/>
        <end position="39"/>
    </location>
</feature>
<name>A0A5N5WHV6_9EURO</name>
<gene>
    <name evidence="2" type="ORF">BDV29DRAFT_185178</name>
</gene>
<keyword evidence="1" id="KW-1133">Transmembrane helix</keyword>
<proteinExistence type="predicted"/>
<sequence length="168" mass="19160">MGGARSQEIARRCIHGTIARVTLFLSFFSLFCFFFHGSYGGEGEASEEETKRNRSWRLYRDLPKGNYRIIVSLVHLLVDVGHELVFLGFHLVEAFSLLLVWLSLMGLSIGSGSGSLVLVCLSDLLFYRVFLSRWGKRKLGLLLLVYIQTDKRGGEKVPTQIKWKWSKD</sequence>
<reference evidence="2 3" key="1">
    <citation type="submission" date="2019-04" db="EMBL/GenBank/DDBJ databases">
        <title>Friends and foes A comparative genomics study of 23 Aspergillus species from section Flavi.</title>
        <authorList>
            <consortium name="DOE Joint Genome Institute"/>
            <person name="Kjaerbolling I."/>
            <person name="Vesth T."/>
            <person name="Frisvad J.C."/>
            <person name="Nybo J.L."/>
            <person name="Theobald S."/>
            <person name="Kildgaard S."/>
            <person name="Isbrandt T."/>
            <person name="Kuo A."/>
            <person name="Sato A."/>
            <person name="Lyhne E.K."/>
            <person name="Kogle M.E."/>
            <person name="Wiebenga A."/>
            <person name="Kun R.S."/>
            <person name="Lubbers R.J."/>
            <person name="Makela M.R."/>
            <person name="Barry K."/>
            <person name="Chovatia M."/>
            <person name="Clum A."/>
            <person name="Daum C."/>
            <person name="Haridas S."/>
            <person name="He G."/>
            <person name="LaButti K."/>
            <person name="Lipzen A."/>
            <person name="Mondo S."/>
            <person name="Riley R."/>
            <person name="Salamov A."/>
            <person name="Simmons B.A."/>
            <person name="Magnuson J.K."/>
            <person name="Henrissat B."/>
            <person name="Mortensen U.H."/>
            <person name="Larsen T.O."/>
            <person name="Devries R.P."/>
            <person name="Grigoriev I.V."/>
            <person name="Machida M."/>
            <person name="Baker S.E."/>
            <person name="Andersen M.R."/>
        </authorList>
    </citation>
    <scope>NUCLEOTIDE SEQUENCE [LARGE SCALE GENOMIC DNA]</scope>
    <source>
        <strain evidence="2 3">CBS 151.66</strain>
    </source>
</reference>
<organism evidence="2 3">
    <name type="scientific">Aspergillus leporis</name>
    <dbReference type="NCBI Taxonomy" id="41062"/>
    <lineage>
        <taxon>Eukaryota</taxon>
        <taxon>Fungi</taxon>
        <taxon>Dikarya</taxon>
        <taxon>Ascomycota</taxon>
        <taxon>Pezizomycotina</taxon>
        <taxon>Eurotiomycetes</taxon>
        <taxon>Eurotiomycetidae</taxon>
        <taxon>Eurotiales</taxon>
        <taxon>Aspergillaceae</taxon>
        <taxon>Aspergillus</taxon>
        <taxon>Aspergillus subgen. Circumdati</taxon>
    </lineage>
</organism>
<feature type="non-terminal residue" evidence="2">
    <location>
        <position position="1"/>
    </location>
</feature>
<keyword evidence="1" id="KW-0472">Membrane</keyword>